<comment type="catalytic activity">
    <reaction evidence="1">
        <text>UDP-N-acetyl-alpha-D-glucosamine = UDP-N-acetyl-alpha-D-galactosamine</text>
        <dbReference type="Rhea" id="RHEA:20517"/>
        <dbReference type="ChEBI" id="CHEBI:57705"/>
        <dbReference type="ChEBI" id="CHEBI:67138"/>
        <dbReference type="EC" id="5.1.3.7"/>
    </reaction>
</comment>
<dbReference type="AlphaFoldDB" id="A0A482VVV2"/>
<keyword evidence="5" id="KW-0299">Galactose metabolism</keyword>
<reference evidence="9 10" key="1">
    <citation type="submission" date="2017-03" db="EMBL/GenBank/DDBJ databases">
        <title>Genome of the blue death feigning beetle - Asbolus verrucosus.</title>
        <authorList>
            <person name="Rider S.D."/>
        </authorList>
    </citation>
    <scope>NUCLEOTIDE SEQUENCE [LARGE SCALE GENOMIC DNA]</scope>
    <source>
        <strain evidence="9">Butters</strain>
        <tissue evidence="9">Head and leg muscle</tissue>
    </source>
</reference>
<dbReference type="GO" id="GO:0003974">
    <property type="term" value="F:UDP-N-acetylglucosamine 4-epimerase activity"/>
    <property type="evidence" value="ECO:0007669"/>
    <property type="project" value="UniProtKB-EC"/>
</dbReference>
<accession>A0A482VVV2</accession>
<dbReference type="Gene3D" id="3.90.25.10">
    <property type="entry name" value="UDP-galactose 4-epimerase, domain 1"/>
    <property type="match status" value="1"/>
</dbReference>
<comment type="pathway">
    <text evidence="7">Carbohydrate metabolism; galactose metabolism.</text>
</comment>
<evidence type="ECO:0000313" key="9">
    <source>
        <dbReference type="EMBL" id="RZC36569.1"/>
    </source>
</evidence>
<dbReference type="GO" id="GO:0033499">
    <property type="term" value="P:galactose catabolic process via UDP-galactose, Leloir pathway"/>
    <property type="evidence" value="ECO:0007669"/>
    <property type="project" value="TreeGrafter"/>
</dbReference>
<keyword evidence="4 7" id="KW-0520">NAD</keyword>
<dbReference type="InterPro" id="IPR036291">
    <property type="entry name" value="NAD(P)-bd_dom_sf"/>
</dbReference>
<evidence type="ECO:0000256" key="1">
    <source>
        <dbReference type="ARBA" id="ARBA00000014"/>
    </source>
</evidence>
<dbReference type="Gene3D" id="3.40.50.720">
    <property type="entry name" value="NAD(P)-binding Rossmann-like Domain"/>
    <property type="match status" value="1"/>
</dbReference>
<comment type="function">
    <text evidence="3">Catalyzes two distinct but analogous reactions: the reversible epimerization of UDP-glucose to UDP-galactose and the reversible epimerization of UDP-N-acetylglucosamine to UDP-N-acetylgalactosamine. The reaction with UDP-Gal plays a critical role in the Leloir pathway of galactose catabolism in which galactose is converted to the glycolytic intermediate glucose 6-phosphate. It contributes to the catabolism of dietary galactose and enables the endogenous biosynthesis of both UDP-Gal and UDP-GalNAc when exogenous sources are limited. Both UDP-sugar interconversions are important in the synthesis of glycoproteins and glycolipids.</text>
</comment>
<comment type="subunit">
    <text evidence="7">Homodimer.</text>
</comment>
<comment type="catalytic activity">
    <reaction evidence="7">
        <text>UDP-alpha-D-glucose = UDP-alpha-D-galactose</text>
        <dbReference type="Rhea" id="RHEA:22168"/>
        <dbReference type="ChEBI" id="CHEBI:58885"/>
        <dbReference type="ChEBI" id="CHEBI:66914"/>
        <dbReference type="EC" id="5.1.3.2"/>
    </reaction>
</comment>
<dbReference type="GO" id="GO:0005829">
    <property type="term" value="C:cytosol"/>
    <property type="evidence" value="ECO:0007669"/>
    <property type="project" value="TreeGrafter"/>
</dbReference>
<comment type="similarity">
    <text evidence="7">Belongs to the NAD(P)-dependent epimerase/dehydratase family.</text>
</comment>
<dbReference type="GO" id="GO:0003978">
    <property type="term" value="F:UDP-glucose 4-epimerase activity"/>
    <property type="evidence" value="ECO:0007669"/>
    <property type="project" value="UniProtKB-UniRule"/>
</dbReference>
<evidence type="ECO:0000313" key="10">
    <source>
        <dbReference type="Proteomes" id="UP000292052"/>
    </source>
</evidence>
<dbReference type="InterPro" id="IPR016040">
    <property type="entry name" value="NAD(P)-bd_dom"/>
</dbReference>
<evidence type="ECO:0000259" key="8">
    <source>
        <dbReference type="Pfam" id="PF16363"/>
    </source>
</evidence>
<keyword evidence="10" id="KW-1185">Reference proteome</keyword>
<protein>
    <recommendedName>
        <fullName evidence="7">UDP-glucose 4-epimerase</fullName>
        <ecNumber evidence="7">5.1.3.2</ecNumber>
    </recommendedName>
</protein>
<dbReference type="PANTHER" id="PTHR43725">
    <property type="entry name" value="UDP-GLUCOSE 4-EPIMERASE"/>
    <property type="match status" value="1"/>
</dbReference>
<evidence type="ECO:0000256" key="4">
    <source>
        <dbReference type="ARBA" id="ARBA00023027"/>
    </source>
</evidence>
<evidence type="ECO:0000256" key="6">
    <source>
        <dbReference type="ARBA" id="ARBA00023235"/>
    </source>
</evidence>
<dbReference type="NCBIfam" id="TIGR01179">
    <property type="entry name" value="galE"/>
    <property type="match status" value="1"/>
</dbReference>
<keyword evidence="7" id="KW-0119">Carbohydrate metabolism</keyword>
<dbReference type="Pfam" id="PF16363">
    <property type="entry name" value="GDP_Man_Dehyd"/>
    <property type="match status" value="1"/>
</dbReference>
<name>A0A482VVV2_ASBVE</name>
<dbReference type="EMBL" id="QDEB01060728">
    <property type="protein sequence ID" value="RZC36569.1"/>
    <property type="molecule type" value="Genomic_DNA"/>
</dbReference>
<dbReference type="SUPFAM" id="SSF51735">
    <property type="entry name" value="NAD(P)-binding Rossmann-fold domains"/>
    <property type="match status" value="1"/>
</dbReference>
<gene>
    <name evidence="9" type="ORF">BDFB_002849</name>
</gene>
<dbReference type="CDD" id="cd05247">
    <property type="entry name" value="UDP_G4E_1_SDR_e"/>
    <property type="match status" value="1"/>
</dbReference>
<feature type="non-terminal residue" evidence="9">
    <location>
        <position position="385"/>
    </location>
</feature>
<dbReference type="InterPro" id="IPR005886">
    <property type="entry name" value="UDP_G4E"/>
</dbReference>
<dbReference type="PANTHER" id="PTHR43725:SF31">
    <property type="entry name" value="UDP-GLUCOSE 4-EPIMERASE"/>
    <property type="match status" value="1"/>
</dbReference>
<dbReference type="Proteomes" id="UP000292052">
    <property type="component" value="Unassembled WGS sequence"/>
</dbReference>
<comment type="caution">
    <text evidence="9">The sequence shown here is derived from an EMBL/GenBank/DDBJ whole genome shotgun (WGS) entry which is preliminary data.</text>
</comment>
<dbReference type="UniPathway" id="UPA00214"/>
<feature type="domain" description="NAD(P)-binding" evidence="8">
    <location>
        <begin position="8"/>
        <end position="364"/>
    </location>
</feature>
<dbReference type="STRING" id="1661398.A0A482VVV2"/>
<evidence type="ECO:0000256" key="2">
    <source>
        <dbReference type="ARBA" id="ARBA00001911"/>
    </source>
</evidence>
<sequence>MSHLSTVFVTGGAGYIGSHCMVELLNAGYEVVVVDNFVNSVNDPNGESVALKRVESITGKAIAFYECDLLDKGALADIFAKHKIDCVIHFAAIKSVGESMEYPLLYYKNNLIGMLNLLEIMEEFECYQLVFSSSCTVYGEPAFLPITEEHTVGRNITNVYGKTKYFIEEMLRDITHANRKWNIVALRYFNPLGAHSSGLIGEDPIKPFANIMPLISQVAMGHLPVLTIFGGDYNTEDGTGIRDYIHVMDLASGHVAALNLLHKSHQHFKASAGGMSIVVEHLSISIARLSLTIAILQVYNLGTGEGVSVLQLVKTFEKVTGTTIPYKIAERREGDISVMYANAELASQELGWKSKYTLEEMCSDFWRWQTMNPNGYRQKTTKMTN</sequence>
<evidence type="ECO:0000256" key="3">
    <source>
        <dbReference type="ARBA" id="ARBA00002760"/>
    </source>
</evidence>
<evidence type="ECO:0000256" key="7">
    <source>
        <dbReference type="RuleBase" id="RU366046"/>
    </source>
</evidence>
<keyword evidence="6 7" id="KW-0413">Isomerase</keyword>
<organism evidence="9 10">
    <name type="scientific">Asbolus verrucosus</name>
    <name type="common">Desert ironclad beetle</name>
    <dbReference type="NCBI Taxonomy" id="1661398"/>
    <lineage>
        <taxon>Eukaryota</taxon>
        <taxon>Metazoa</taxon>
        <taxon>Ecdysozoa</taxon>
        <taxon>Arthropoda</taxon>
        <taxon>Hexapoda</taxon>
        <taxon>Insecta</taxon>
        <taxon>Pterygota</taxon>
        <taxon>Neoptera</taxon>
        <taxon>Endopterygota</taxon>
        <taxon>Coleoptera</taxon>
        <taxon>Polyphaga</taxon>
        <taxon>Cucujiformia</taxon>
        <taxon>Tenebrionidae</taxon>
        <taxon>Pimeliinae</taxon>
        <taxon>Asbolus</taxon>
    </lineage>
</organism>
<evidence type="ECO:0000256" key="5">
    <source>
        <dbReference type="ARBA" id="ARBA00023144"/>
    </source>
</evidence>
<comment type="cofactor">
    <cofactor evidence="2 7">
        <name>NAD(+)</name>
        <dbReference type="ChEBI" id="CHEBI:57540"/>
    </cofactor>
</comment>
<proteinExistence type="inferred from homology"/>
<dbReference type="EC" id="5.1.3.2" evidence="7"/>
<dbReference type="OrthoDB" id="9402762at2759"/>